<evidence type="ECO:0000313" key="6">
    <source>
        <dbReference type="EMBL" id="RKQ35641.1"/>
    </source>
</evidence>
<comment type="caution">
    <text evidence="6">The sequence shown here is derived from an EMBL/GenBank/DDBJ whole genome shotgun (WGS) entry which is preliminary data.</text>
</comment>
<dbReference type="Pfam" id="PF01418">
    <property type="entry name" value="HTH_6"/>
    <property type="match status" value="1"/>
</dbReference>
<dbReference type="AlphaFoldDB" id="A0A495A8B8"/>
<dbReference type="PANTHER" id="PTHR30514">
    <property type="entry name" value="GLUCOKINASE"/>
    <property type="match status" value="1"/>
</dbReference>
<evidence type="ECO:0000256" key="1">
    <source>
        <dbReference type="ARBA" id="ARBA00023015"/>
    </source>
</evidence>
<dbReference type="InterPro" id="IPR036388">
    <property type="entry name" value="WH-like_DNA-bd_sf"/>
</dbReference>
<dbReference type="PROSITE" id="PS51071">
    <property type="entry name" value="HTH_RPIR"/>
    <property type="match status" value="1"/>
</dbReference>
<evidence type="ECO:0000259" key="4">
    <source>
        <dbReference type="PROSITE" id="PS51071"/>
    </source>
</evidence>
<feature type="domain" description="SIS" evidence="5">
    <location>
        <begin position="126"/>
        <end position="266"/>
    </location>
</feature>
<evidence type="ECO:0000256" key="2">
    <source>
        <dbReference type="ARBA" id="ARBA00023125"/>
    </source>
</evidence>
<dbReference type="GO" id="GO:0003677">
    <property type="term" value="F:DNA binding"/>
    <property type="evidence" value="ECO:0007669"/>
    <property type="project" value="UniProtKB-KW"/>
</dbReference>
<dbReference type="InterPro" id="IPR009057">
    <property type="entry name" value="Homeodomain-like_sf"/>
</dbReference>
<dbReference type="InterPro" id="IPR001347">
    <property type="entry name" value="SIS_dom"/>
</dbReference>
<sequence length="284" mass="31745">MSEEKKHCLIRIRSFYNTFNETEQKIADYILDDPHRIVNGTINEVADEIGIAVSTVFRFCKRIGFKGYQAMKIALAAELVEPIKDIHETILETDSEATITEKIFHSNMKTLEDTLKILPAEAMKEAVDLLLSARKIEIFGCGGSNVIAHDAYHKLIRTGLSVYTQSDTHMQTMSASQLKEEDVAILISHSGTTRDVLDILEILKKNNVKAIAITNFAKTTLSEQVQVILPTFSEETEYRSEALASRIAQLSIVDAIYVNVLFARKEAGKIALGKVRKAISSKRI</sequence>
<keyword evidence="7" id="KW-1185">Reference proteome</keyword>
<dbReference type="OrthoDB" id="3684496at2"/>
<dbReference type="Gene3D" id="3.40.50.10490">
    <property type="entry name" value="Glucose-6-phosphate isomerase like protein, domain 1"/>
    <property type="match status" value="1"/>
</dbReference>
<dbReference type="SUPFAM" id="SSF46689">
    <property type="entry name" value="Homeodomain-like"/>
    <property type="match status" value="1"/>
</dbReference>
<keyword evidence="3" id="KW-0804">Transcription</keyword>
<feature type="domain" description="HTH rpiR-type" evidence="4">
    <location>
        <begin position="6"/>
        <end position="82"/>
    </location>
</feature>
<dbReference type="InterPro" id="IPR046348">
    <property type="entry name" value="SIS_dom_sf"/>
</dbReference>
<dbReference type="Pfam" id="PF01380">
    <property type="entry name" value="SIS"/>
    <property type="match status" value="1"/>
</dbReference>
<dbReference type="InterPro" id="IPR000281">
    <property type="entry name" value="HTH_RpiR"/>
</dbReference>
<dbReference type="RefSeq" id="WP_121203272.1">
    <property type="nucleotide sequence ID" value="NZ_RBZP01000002.1"/>
</dbReference>
<dbReference type="PANTHER" id="PTHR30514:SF1">
    <property type="entry name" value="HTH-TYPE TRANSCRIPTIONAL REGULATOR HEXR-RELATED"/>
    <property type="match status" value="1"/>
</dbReference>
<organism evidence="6 7">
    <name type="scientific">Oceanobacillus halophilus</name>
    <dbReference type="NCBI Taxonomy" id="930130"/>
    <lineage>
        <taxon>Bacteria</taxon>
        <taxon>Bacillati</taxon>
        <taxon>Bacillota</taxon>
        <taxon>Bacilli</taxon>
        <taxon>Bacillales</taxon>
        <taxon>Bacillaceae</taxon>
        <taxon>Oceanobacillus</taxon>
    </lineage>
</organism>
<keyword evidence="1" id="KW-0805">Transcription regulation</keyword>
<keyword evidence="2" id="KW-0238">DNA-binding</keyword>
<evidence type="ECO:0000259" key="5">
    <source>
        <dbReference type="PROSITE" id="PS51464"/>
    </source>
</evidence>
<proteinExistence type="predicted"/>
<dbReference type="GO" id="GO:0097367">
    <property type="term" value="F:carbohydrate derivative binding"/>
    <property type="evidence" value="ECO:0007669"/>
    <property type="project" value="InterPro"/>
</dbReference>
<protein>
    <submittedName>
        <fullName evidence="6">MurR/RpiR family transcriptional regulator</fullName>
    </submittedName>
</protein>
<dbReference type="GO" id="GO:0003700">
    <property type="term" value="F:DNA-binding transcription factor activity"/>
    <property type="evidence" value="ECO:0007669"/>
    <property type="project" value="InterPro"/>
</dbReference>
<dbReference type="PROSITE" id="PS51464">
    <property type="entry name" value="SIS"/>
    <property type="match status" value="1"/>
</dbReference>
<dbReference type="CDD" id="cd05013">
    <property type="entry name" value="SIS_RpiR"/>
    <property type="match status" value="1"/>
</dbReference>
<reference evidence="6 7" key="1">
    <citation type="journal article" date="2016" name="Int. J. Syst. Evol. Microbiol.">
        <title>Oceanobacillus halophilus sp. nov., a novel moderately halophilic bacterium from a hypersaline lake.</title>
        <authorList>
            <person name="Amoozegar M.A."/>
            <person name="Bagheri M."/>
            <person name="Makhdoumi A."/>
            <person name="Nikou M.M."/>
            <person name="Fazeli S.A.S."/>
            <person name="Schumann P."/>
            <person name="Sproer C."/>
            <person name="Sanchez-Porro C."/>
            <person name="Ventosa A."/>
        </authorList>
    </citation>
    <scope>NUCLEOTIDE SEQUENCE [LARGE SCALE GENOMIC DNA]</scope>
    <source>
        <strain evidence="6 7">DSM 23996</strain>
    </source>
</reference>
<dbReference type="Proteomes" id="UP000269301">
    <property type="component" value="Unassembled WGS sequence"/>
</dbReference>
<dbReference type="InterPro" id="IPR047640">
    <property type="entry name" value="RpiR-like"/>
</dbReference>
<accession>A0A495A8B8</accession>
<dbReference type="EMBL" id="RBZP01000002">
    <property type="protein sequence ID" value="RKQ35641.1"/>
    <property type="molecule type" value="Genomic_DNA"/>
</dbReference>
<dbReference type="GO" id="GO:1901135">
    <property type="term" value="P:carbohydrate derivative metabolic process"/>
    <property type="evidence" value="ECO:0007669"/>
    <property type="project" value="InterPro"/>
</dbReference>
<dbReference type="InterPro" id="IPR035472">
    <property type="entry name" value="RpiR-like_SIS"/>
</dbReference>
<evidence type="ECO:0000256" key="3">
    <source>
        <dbReference type="ARBA" id="ARBA00023163"/>
    </source>
</evidence>
<name>A0A495A8B8_9BACI</name>
<evidence type="ECO:0000313" key="7">
    <source>
        <dbReference type="Proteomes" id="UP000269301"/>
    </source>
</evidence>
<gene>
    <name evidence="6" type="ORF">D8M06_05065</name>
</gene>
<dbReference type="Gene3D" id="1.10.10.10">
    <property type="entry name" value="Winged helix-like DNA-binding domain superfamily/Winged helix DNA-binding domain"/>
    <property type="match status" value="1"/>
</dbReference>
<dbReference type="SUPFAM" id="SSF53697">
    <property type="entry name" value="SIS domain"/>
    <property type="match status" value="1"/>
</dbReference>